<dbReference type="PANTHER" id="PTHR22975:SF9">
    <property type="entry name" value="ECHINUS SPLICE FORM 3"/>
    <property type="match status" value="1"/>
</dbReference>
<evidence type="ECO:0000313" key="6">
    <source>
        <dbReference type="Proteomes" id="UP001158576"/>
    </source>
</evidence>
<dbReference type="InterPro" id="IPR052398">
    <property type="entry name" value="Ubiquitin_hydrolase_53/54"/>
</dbReference>
<dbReference type="EMBL" id="OU015569">
    <property type="protein sequence ID" value="CAG5099043.1"/>
    <property type="molecule type" value="Genomic_DNA"/>
</dbReference>
<dbReference type="InterPro" id="IPR038765">
    <property type="entry name" value="Papain-like_cys_pep_sf"/>
</dbReference>
<proteinExistence type="predicted"/>
<dbReference type="PANTHER" id="PTHR22975">
    <property type="entry name" value="UBIQUITIN SPECIFIC PROTEINASE"/>
    <property type="match status" value="1"/>
</dbReference>
<dbReference type="Pfam" id="PF00443">
    <property type="entry name" value="UCH"/>
    <property type="match status" value="1"/>
</dbReference>
<dbReference type="SUPFAM" id="SSF54001">
    <property type="entry name" value="Cysteine proteinases"/>
    <property type="match status" value="1"/>
</dbReference>
<keyword evidence="2" id="KW-0378">Hydrolase</keyword>
<dbReference type="Proteomes" id="UP001158576">
    <property type="component" value="Chromosome XSR"/>
</dbReference>
<name>A0ABN7SFA8_OIKDI</name>
<dbReference type="Gene3D" id="3.90.70.10">
    <property type="entry name" value="Cysteine proteinases"/>
    <property type="match status" value="1"/>
</dbReference>
<feature type="region of interest" description="Disordered" evidence="3">
    <location>
        <begin position="476"/>
        <end position="525"/>
    </location>
</feature>
<keyword evidence="1" id="KW-0833">Ubl conjugation pathway</keyword>
<sequence>MSERNPSTTSFTDFRESKGLDNHKGQNNCWLNATIQLLWHQDGFRESLHRLKSRGHYKCRREQCVYCQIQRLLKKYIYENNQSIPPDELREALTQVNQSFVAGEMGDPIEAYETVLKVLHVHLTGEDNSKSPCEKEHCLVHQKFHHNIVEERTCDKCYDTQYQIESELSKWVSARDVINLPNYTPFMKLFKNSGPGNDCSRNNCIGKYNLIKRLENAAESFVISVGWDSQRTPLNDITIFINKVPCRMKIDDLYDQITDDSSIDSELLLNGIVCYYGMHYTAYIFHTKMKKWVYLDDNNVNVISSSWINVMNHMTKNYQQPCMLLYSKLDKFKKLNLENALRKEETTYDNDFSPQKIAVADDFTNRAMKEKEDQELKDAAFAKQLMEEEEKRLKEFEMQQKLEAERKHQEAIERQRRQLEIERQEAEKLRLKQEEERIKKIREQEIELKRYEQEKKRKDEAERQRLAEEERKRRLVEEENKRRLAEVERREKEKKEVEEIMRRAKQKEEDDKRRQEAEDRDRKEKLKKAEWERLEYQRRLGVAGSYSGSQNRWIIII</sequence>
<feature type="domain" description="USP" evidence="4">
    <location>
        <begin position="18"/>
        <end position="329"/>
    </location>
</feature>
<dbReference type="InterPro" id="IPR028889">
    <property type="entry name" value="USP"/>
</dbReference>
<evidence type="ECO:0000259" key="4">
    <source>
        <dbReference type="PROSITE" id="PS50235"/>
    </source>
</evidence>
<organism evidence="5 6">
    <name type="scientific">Oikopleura dioica</name>
    <name type="common">Tunicate</name>
    <dbReference type="NCBI Taxonomy" id="34765"/>
    <lineage>
        <taxon>Eukaryota</taxon>
        <taxon>Metazoa</taxon>
        <taxon>Chordata</taxon>
        <taxon>Tunicata</taxon>
        <taxon>Appendicularia</taxon>
        <taxon>Copelata</taxon>
        <taxon>Oikopleuridae</taxon>
        <taxon>Oikopleura</taxon>
    </lineage>
</organism>
<keyword evidence="6" id="KW-1185">Reference proteome</keyword>
<gene>
    <name evidence="5" type="ORF">OKIOD_LOCUS7757</name>
</gene>
<accession>A0ABN7SFA8</accession>
<dbReference type="InterPro" id="IPR001394">
    <property type="entry name" value="Peptidase_C19_UCH"/>
</dbReference>
<evidence type="ECO:0000256" key="3">
    <source>
        <dbReference type="SAM" id="MobiDB-lite"/>
    </source>
</evidence>
<dbReference type="PROSITE" id="PS50235">
    <property type="entry name" value="USP_3"/>
    <property type="match status" value="1"/>
</dbReference>
<dbReference type="CDD" id="cd02257">
    <property type="entry name" value="Peptidase_C19"/>
    <property type="match status" value="1"/>
</dbReference>
<protein>
    <submittedName>
        <fullName evidence="5">Oidioi.mRNA.OKI2018_I69.XSR.g16199.t1.cds</fullName>
    </submittedName>
</protein>
<evidence type="ECO:0000256" key="1">
    <source>
        <dbReference type="ARBA" id="ARBA00022786"/>
    </source>
</evidence>
<reference evidence="5 6" key="1">
    <citation type="submission" date="2021-04" db="EMBL/GenBank/DDBJ databases">
        <authorList>
            <person name="Bliznina A."/>
        </authorList>
    </citation>
    <scope>NUCLEOTIDE SEQUENCE [LARGE SCALE GENOMIC DNA]</scope>
</reference>
<evidence type="ECO:0000313" key="5">
    <source>
        <dbReference type="EMBL" id="CAG5099043.1"/>
    </source>
</evidence>
<evidence type="ECO:0000256" key="2">
    <source>
        <dbReference type="ARBA" id="ARBA00022801"/>
    </source>
</evidence>